<reference evidence="1 2" key="1">
    <citation type="submission" date="2018-07" db="EMBL/GenBank/DDBJ databases">
        <title>Genome analysis of Larkinella rosea.</title>
        <authorList>
            <person name="Zhou Z."/>
            <person name="Wang G."/>
        </authorList>
    </citation>
    <scope>NUCLEOTIDE SEQUENCE [LARGE SCALE GENOMIC DNA]</scope>
    <source>
        <strain evidence="2">zzj9</strain>
    </source>
</reference>
<dbReference type="SUPFAM" id="SSF82185">
    <property type="entry name" value="Histone H3 K4-specific methyltransferase SET7/9 N-terminal domain"/>
    <property type="match status" value="1"/>
</dbReference>
<evidence type="ECO:0000313" key="2">
    <source>
        <dbReference type="Proteomes" id="UP000253383"/>
    </source>
</evidence>
<dbReference type="RefSeq" id="WP_114407907.1">
    <property type="nucleotide sequence ID" value="NZ_QOWE01000017.1"/>
</dbReference>
<dbReference type="AlphaFoldDB" id="A0A368JL47"/>
<evidence type="ECO:0000313" key="1">
    <source>
        <dbReference type="EMBL" id="RCR67776.1"/>
    </source>
</evidence>
<dbReference type="Gene3D" id="2.20.110.10">
    <property type="entry name" value="Histone H3 K4-specific methyltransferase SET7/9 N-terminal domain"/>
    <property type="match status" value="1"/>
</dbReference>
<sequence>MNSIFLIALATLLVAQPDDENKKNRRMKNRIERREFQNSIEEVTYHDRWKRVATFRVYDKANRRLLEEHYRDFQLRIRHGQTRAWYPNGQLHWTCDFKESQINGPYFSYYEDGSPKRRELYKLGTARKGECFTPEGTPVECQPLIKKAEFEGGKKQFITVLKERLRHIQPTEPSVFFTLEGTLSEEGILFGLKPLAYIQNRPPAERELARQLVTALRDMPRWQPVIVDDQPIASDLLISIYFSNGKVFGGSYDIQ</sequence>
<keyword evidence="2" id="KW-1185">Reference proteome</keyword>
<proteinExistence type="predicted"/>
<dbReference type="Proteomes" id="UP000253383">
    <property type="component" value="Unassembled WGS sequence"/>
</dbReference>
<dbReference type="EMBL" id="QOWE01000017">
    <property type="protein sequence ID" value="RCR67776.1"/>
    <property type="molecule type" value="Genomic_DNA"/>
</dbReference>
<dbReference type="InterPro" id="IPR011652">
    <property type="entry name" value="MORN_2"/>
</dbReference>
<gene>
    <name evidence="1" type="ORF">DUE52_20470</name>
</gene>
<dbReference type="Pfam" id="PF07661">
    <property type="entry name" value="MORN_2"/>
    <property type="match status" value="2"/>
</dbReference>
<comment type="caution">
    <text evidence="1">The sequence shown here is derived from an EMBL/GenBank/DDBJ whole genome shotgun (WGS) entry which is preliminary data.</text>
</comment>
<protein>
    <submittedName>
        <fullName evidence="1">Uncharacterized protein</fullName>
    </submittedName>
</protein>
<organism evidence="1 2">
    <name type="scientific">Larkinella punicea</name>
    <dbReference type="NCBI Taxonomy" id="2315727"/>
    <lineage>
        <taxon>Bacteria</taxon>
        <taxon>Pseudomonadati</taxon>
        <taxon>Bacteroidota</taxon>
        <taxon>Cytophagia</taxon>
        <taxon>Cytophagales</taxon>
        <taxon>Spirosomataceae</taxon>
        <taxon>Larkinella</taxon>
    </lineage>
</organism>
<name>A0A368JL47_9BACT</name>
<accession>A0A368JL47</accession>
<dbReference type="OrthoDB" id="934760at2"/>